<dbReference type="Proteomes" id="UP000460272">
    <property type="component" value="Unassembled WGS sequence"/>
</dbReference>
<accession>A0A6P2BLS4</accession>
<evidence type="ECO:0000256" key="2">
    <source>
        <dbReference type="ARBA" id="ARBA00023125"/>
    </source>
</evidence>
<dbReference type="Gene3D" id="1.10.10.10">
    <property type="entry name" value="Winged helix-like DNA-binding domain superfamily/Winged helix DNA-binding domain"/>
    <property type="match status" value="1"/>
</dbReference>
<keyword evidence="3" id="KW-0804">Transcription</keyword>
<evidence type="ECO:0000313" key="6">
    <source>
        <dbReference type="Proteomes" id="UP000460272"/>
    </source>
</evidence>
<dbReference type="GO" id="GO:0003677">
    <property type="term" value="F:DNA binding"/>
    <property type="evidence" value="ECO:0007669"/>
    <property type="project" value="UniProtKB-KW"/>
</dbReference>
<keyword evidence="2" id="KW-0238">DNA-binding</keyword>
<dbReference type="PANTHER" id="PTHR43537">
    <property type="entry name" value="TRANSCRIPTIONAL REGULATOR, GNTR FAMILY"/>
    <property type="match status" value="1"/>
</dbReference>
<dbReference type="Pfam" id="PF07729">
    <property type="entry name" value="FCD"/>
    <property type="match status" value="1"/>
</dbReference>
<dbReference type="SMART" id="SM00345">
    <property type="entry name" value="HTH_GNTR"/>
    <property type="match status" value="1"/>
</dbReference>
<keyword evidence="1" id="KW-0805">Transcription regulation</keyword>
<evidence type="ECO:0000256" key="1">
    <source>
        <dbReference type="ARBA" id="ARBA00023015"/>
    </source>
</evidence>
<dbReference type="GO" id="GO:0003700">
    <property type="term" value="F:DNA-binding transcription factor activity"/>
    <property type="evidence" value="ECO:0007669"/>
    <property type="project" value="InterPro"/>
</dbReference>
<organism evidence="5 6">
    <name type="scientific">Trebonia kvetii</name>
    <dbReference type="NCBI Taxonomy" id="2480626"/>
    <lineage>
        <taxon>Bacteria</taxon>
        <taxon>Bacillati</taxon>
        <taxon>Actinomycetota</taxon>
        <taxon>Actinomycetes</taxon>
        <taxon>Streptosporangiales</taxon>
        <taxon>Treboniaceae</taxon>
        <taxon>Trebonia</taxon>
    </lineage>
</organism>
<evidence type="ECO:0000313" key="5">
    <source>
        <dbReference type="EMBL" id="TVY99051.1"/>
    </source>
</evidence>
<dbReference type="PANTHER" id="PTHR43537:SF24">
    <property type="entry name" value="GLUCONATE OPERON TRANSCRIPTIONAL REPRESSOR"/>
    <property type="match status" value="1"/>
</dbReference>
<gene>
    <name evidence="5" type="ORF">EAS64_42180</name>
</gene>
<dbReference type="Gene3D" id="1.20.120.530">
    <property type="entry name" value="GntR ligand-binding domain-like"/>
    <property type="match status" value="1"/>
</dbReference>
<dbReference type="InterPro" id="IPR008920">
    <property type="entry name" value="TF_FadR/GntR_C"/>
</dbReference>
<evidence type="ECO:0000256" key="3">
    <source>
        <dbReference type="ARBA" id="ARBA00023163"/>
    </source>
</evidence>
<evidence type="ECO:0000259" key="4">
    <source>
        <dbReference type="PROSITE" id="PS50949"/>
    </source>
</evidence>
<dbReference type="CDD" id="cd07377">
    <property type="entry name" value="WHTH_GntR"/>
    <property type="match status" value="1"/>
</dbReference>
<proteinExistence type="predicted"/>
<reference evidence="5 6" key="1">
    <citation type="submission" date="2018-11" db="EMBL/GenBank/DDBJ databases">
        <title>Trebonia kvetii gen.nov., sp.nov., a novel acidophilic actinobacterium, and proposal of the new actinobacterial family Treboniaceae fam. nov.</title>
        <authorList>
            <person name="Rapoport D."/>
            <person name="Sagova-Mareckova M."/>
            <person name="Sedlacek I."/>
            <person name="Provaznik J."/>
            <person name="Kralova S."/>
            <person name="Pavlinic D."/>
            <person name="Benes V."/>
            <person name="Kopecky J."/>
        </authorList>
    </citation>
    <scope>NUCLEOTIDE SEQUENCE [LARGE SCALE GENOMIC DNA]</scope>
    <source>
        <strain evidence="5 6">15Tr583</strain>
    </source>
</reference>
<dbReference type="SUPFAM" id="SSF48008">
    <property type="entry name" value="GntR ligand-binding domain-like"/>
    <property type="match status" value="1"/>
</dbReference>
<dbReference type="RefSeq" id="WP_145862344.1">
    <property type="nucleotide sequence ID" value="NZ_RPFW01000014.1"/>
</dbReference>
<dbReference type="AlphaFoldDB" id="A0A6P2BLS4"/>
<dbReference type="SMART" id="SM00895">
    <property type="entry name" value="FCD"/>
    <property type="match status" value="1"/>
</dbReference>
<name>A0A6P2BLS4_9ACTN</name>
<sequence length="244" mass="26561">MREPVAPARTLSGAVYAEIRSDILAGRYTPGSKLSPRVIATQSKVSLSVVREALTRLTEQGLVISEPQLGFSVVGLDIDDVRDLSRVRILIEGAALKDAVLNADVEYEAGIVASHHRMVRNAPAVDDGTERVTDEWARAHAEFHRALISACPSPRLRDLADSMRETAELYRRWSGSFPTQQAPRDVSAEHRGLMDAALDRDAELAARLLTVHMNNTAALLERYVAADRTQPDIGLVTDADGAAS</sequence>
<dbReference type="Pfam" id="PF00392">
    <property type="entry name" value="GntR"/>
    <property type="match status" value="1"/>
</dbReference>
<comment type="caution">
    <text evidence="5">The sequence shown here is derived from an EMBL/GenBank/DDBJ whole genome shotgun (WGS) entry which is preliminary data.</text>
</comment>
<dbReference type="InterPro" id="IPR000524">
    <property type="entry name" value="Tscrpt_reg_HTH_GntR"/>
</dbReference>
<feature type="domain" description="HTH gntR-type" evidence="4">
    <location>
        <begin position="9"/>
        <end position="76"/>
    </location>
</feature>
<protein>
    <submittedName>
        <fullName evidence="5">GntR family transcriptional regulator</fullName>
    </submittedName>
</protein>
<keyword evidence="6" id="KW-1185">Reference proteome</keyword>
<dbReference type="EMBL" id="RPFW01000014">
    <property type="protein sequence ID" value="TVY99051.1"/>
    <property type="molecule type" value="Genomic_DNA"/>
</dbReference>
<dbReference type="PROSITE" id="PS50949">
    <property type="entry name" value="HTH_GNTR"/>
    <property type="match status" value="1"/>
</dbReference>
<dbReference type="SUPFAM" id="SSF46785">
    <property type="entry name" value="Winged helix' DNA-binding domain"/>
    <property type="match status" value="1"/>
</dbReference>
<dbReference type="InterPro" id="IPR011711">
    <property type="entry name" value="GntR_C"/>
</dbReference>
<dbReference type="InterPro" id="IPR036390">
    <property type="entry name" value="WH_DNA-bd_sf"/>
</dbReference>
<dbReference type="InterPro" id="IPR036388">
    <property type="entry name" value="WH-like_DNA-bd_sf"/>
</dbReference>
<dbReference type="OrthoDB" id="8680240at2"/>